<evidence type="ECO:0000256" key="2">
    <source>
        <dbReference type="SAM" id="SignalP"/>
    </source>
</evidence>
<dbReference type="InterPro" id="IPR016186">
    <property type="entry name" value="C-type_lectin-like/link_sf"/>
</dbReference>
<name>A0A9D3SUE7_MEGAT</name>
<dbReference type="InterPro" id="IPR001304">
    <property type="entry name" value="C-type_lectin-like"/>
</dbReference>
<dbReference type="SUPFAM" id="SSF56436">
    <property type="entry name" value="C-type lectin-like"/>
    <property type="match status" value="1"/>
</dbReference>
<dbReference type="EMBL" id="JAFDVH010000024">
    <property type="protein sequence ID" value="KAG7455090.1"/>
    <property type="molecule type" value="Genomic_DNA"/>
</dbReference>
<feature type="signal peptide" evidence="2">
    <location>
        <begin position="1"/>
        <end position="23"/>
    </location>
</feature>
<evidence type="ECO:0000313" key="5">
    <source>
        <dbReference type="Proteomes" id="UP001046870"/>
    </source>
</evidence>
<dbReference type="PROSITE" id="PS00615">
    <property type="entry name" value="C_TYPE_LECTIN_1"/>
    <property type="match status" value="1"/>
</dbReference>
<accession>A0A9D3SUE7</accession>
<dbReference type="SMART" id="SM00034">
    <property type="entry name" value="CLECT"/>
    <property type="match status" value="1"/>
</dbReference>
<dbReference type="InterPro" id="IPR050111">
    <property type="entry name" value="C-type_lectin/snaclec_domain"/>
</dbReference>
<dbReference type="InterPro" id="IPR016187">
    <property type="entry name" value="CTDL_fold"/>
</dbReference>
<feature type="domain" description="C-type lectin" evidence="3">
    <location>
        <begin position="42"/>
        <end position="159"/>
    </location>
</feature>
<dbReference type="InterPro" id="IPR018378">
    <property type="entry name" value="C-type_lectin_CS"/>
</dbReference>
<evidence type="ECO:0000256" key="1">
    <source>
        <dbReference type="ARBA" id="ARBA00023157"/>
    </source>
</evidence>
<dbReference type="PROSITE" id="PS50041">
    <property type="entry name" value="C_TYPE_LECTIN_2"/>
    <property type="match status" value="1"/>
</dbReference>
<keyword evidence="2" id="KW-0732">Signal</keyword>
<evidence type="ECO:0000313" key="4">
    <source>
        <dbReference type="EMBL" id="KAG7455090.1"/>
    </source>
</evidence>
<reference evidence="4" key="1">
    <citation type="submission" date="2021-01" db="EMBL/GenBank/DDBJ databases">
        <authorList>
            <person name="Zahm M."/>
            <person name="Roques C."/>
            <person name="Cabau C."/>
            <person name="Klopp C."/>
            <person name="Donnadieu C."/>
            <person name="Jouanno E."/>
            <person name="Lampietro C."/>
            <person name="Louis A."/>
            <person name="Herpin A."/>
            <person name="Echchiki A."/>
            <person name="Berthelot C."/>
            <person name="Parey E."/>
            <person name="Roest-Crollius H."/>
            <person name="Braasch I."/>
            <person name="Postlethwait J."/>
            <person name="Bobe J."/>
            <person name="Montfort J."/>
            <person name="Bouchez O."/>
            <person name="Begum T."/>
            <person name="Mejri S."/>
            <person name="Adams A."/>
            <person name="Chen W.-J."/>
            <person name="Guiguen Y."/>
        </authorList>
    </citation>
    <scope>NUCLEOTIDE SEQUENCE</scope>
    <source>
        <strain evidence="4">YG-15Mar2019-1</strain>
        <tissue evidence="4">Brain</tissue>
    </source>
</reference>
<dbReference type="Pfam" id="PF00059">
    <property type="entry name" value="Lectin_C"/>
    <property type="match status" value="1"/>
</dbReference>
<feature type="chain" id="PRO_5039721747" description="C-type lectin domain-containing protein" evidence="2">
    <location>
        <begin position="24"/>
        <end position="165"/>
    </location>
</feature>
<dbReference type="Proteomes" id="UP001046870">
    <property type="component" value="Chromosome 24"/>
</dbReference>
<keyword evidence="1" id="KW-1015">Disulfide bond</keyword>
<dbReference type="InterPro" id="IPR002353">
    <property type="entry name" value="AntifreezeII"/>
</dbReference>
<gene>
    <name evidence="4" type="ORF">MATL_G00252690</name>
</gene>
<dbReference type="Gene3D" id="3.10.100.10">
    <property type="entry name" value="Mannose-Binding Protein A, subunit A"/>
    <property type="match status" value="1"/>
</dbReference>
<dbReference type="PRINTS" id="PR00356">
    <property type="entry name" value="ANTIFREEZEII"/>
</dbReference>
<sequence length="165" mass="18568">MVSFPMSVFLCVAVLCRVTLVSGQPQIHEFCQGSCPTGWASFKGRCFQYFTLEKDWADAESHCVGLGGHLASVHNEEENNFVKKLTMTYNPPDGRFWLGLTDCYKEGTWRWSDGTQTDFTEWNPSEPNNANGGENCMLSDARSGWNDARCPIGYRFMCALQPEAK</sequence>
<dbReference type="AlphaFoldDB" id="A0A9D3SUE7"/>
<organism evidence="4 5">
    <name type="scientific">Megalops atlanticus</name>
    <name type="common">Tarpon</name>
    <name type="synonym">Clupea gigantea</name>
    <dbReference type="NCBI Taxonomy" id="7932"/>
    <lineage>
        <taxon>Eukaryota</taxon>
        <taxon>Metazoa</taxon>
        <taxon>Chordata</taxon>
        <taxon>Craniata</taxon>
        <taxon>Vertebrata</taxon>
        <taxon>Euteleostomi</taxon>
        <taxon>Actinopterygii</taxon>
        <taxon>Neopterygii</taxon>
        <taxon>Teleostei</taxon>
        <taxon>Elopiformes</taxon>
        <taxon>Megalopidae</taxon>
        <taxon>Megalops</taxon>
    </lineage>
</organism>
<proteinExistence type="predicted"/>
<comment type="caution">
    <text evidence="4">The sequence shown here is derived from an EMBL/GenBank/DDBJ whole genome shotgun (WGS) entry which is preliminary data.</text>
</comment>
<dbReference type="OrthoDB" id="7357196at2759"/>
<dbReference type="PANTHER" id="PTHR22803">
    <property type="entry name" value="MANNOSE, PHOSPHOLIPASE, LECTIN RECEPTOR RELATED"/>
    <property type="match status" value="1"/>
</dbReference>
<evidence type="ECO:0000259" key="3">
    <source>
        <dbReference type="PROSITE" id="PS50041"/>
    </source>
</evidence>
<protein>
    <recommendedName>
        <fullName evidence="3">C-type lectin domain-containing protein</fullName>
    </recommendedName>
</protein>
<keyword evidence="5" id="KW-1185">Reference proteome</keyword>